<dbReference type="EMBL" id="CAFAAD010000060">
    <property type="protein sequence ID" value="CAB4792090.1"/>
    <property type="molecule type" value="Genomic_DNA"/>
</dbReference>
<dbReference type="PANTHER" id="PTHR11229">
    <property type="entry name" value="50S RIBOSOMAL PROTEIN L3"/>
    <property type="match status" value="1"/>
</dbReference>
<keyword evidence="5" id="KW-0687">Ribonucleoprotein</keyword>
<sequence>MKGPSPHVRLDANHNRKIVAVMANKAVVGEKVGMTQVWDDANRVVPVTVLHVAPMRVVQIKTVERDGYNALQVTFGEKDARKLNSPDRGHFEKAGVAAGKRVLELRLDNVDDFEVGQEIKVDTLAAGEFVDVTAVSKGKGFAGTMKRHNFKGQRASHGAHRVHRAPGSIGACATPGRVFKGTRMAGRMGAEKVTTLNLRVVSADPEKNLLLVRGAVPGPKGGIVVIRDAVKIHTKGDA</sequence>
<dbReference type="HAMAP" id="MF_01325_B">
    <property type="entry name" value="Ribosomal_uL3_B"/>
    <property type="match status" value="1"/>
</dbReference>
<proteinExistence type="inferred from homology"/>
<dbReference type="FunFam" id="3.30.160.810:FF:000001">
    <property type="entry name" value="50S ribosomal protein L3"/>
    <property type="match status" value="1"/>
</dbReference>
<dbReference type="EMBL" id="CAFAAM010000019">
    <property type="protein sequence ID" value="CAB4794972.1"/>
    <property type="molecule type" value="Genomic_DNA"/>
</dbReference>
<evidence type="ECO:0000313" key="11">
    <source>
        <dbReference type="EMBL" id="CAB5075773.1"/>
    </source>
</evidence>
<dbReference type="PROSITE" id="PS00474">
    <property type="entry name" value="RIBOSOMAL_L3"/>
    <property type="match status" value="1"/>
</dbReference>
<evidence type="ECO:0000256" key="1">
    <source>
        <dbReference type="ARBA" id="ARBA00006540"/>
    </source>
</evidence>
<dbReference type="Gene3D" id="2.40.30.10">
    <property type="entry name" value="Translation factors"/>
    <property type="match status" value="1"/>
</dbReference>
<dbReference type="EMBL" id="CAFBRD010000021">
    <property type="protein sequence ID" value="CAB5075773.1"/>
    <property type="molecule type" value="Genomic_DNA"/>
</dbReference>
<dbReference type="EMBL" id="CAEZXY010000017">
    <property type="protein sequence ID" value="CAB4702435.1"/>
    <property type="molecule type" value="Genomic_DNA"/>
</dbReference>
<name>A0A6J6Q037_9ZZZZ</name>
<evidence type="ECO:0000313" key="9">
    <source>
        <dbReference type="EMBL" id="CAB4794972.1"/>
    </source>
</evidence>
<dbReference type="EMBL" id="CAFBNJ010000033">
    <property type="protein sequence ID" value="CAB4950864.1"/>
    <property type="molecule type" value="Genomic_DNA"/>
</dbReference>
<dbReference type="Gene3D" id="3.30.160.810">
    <property type="match status" value="1"/>
</dbReference>
<dbReference type="FunFam" id="2.40.30.10:FF:000004">
    <property type="entry name" value="50S ribosomal protein L3"/>
    <property type="match status" value="1"/>
</dbReference>
<evidence type="ECO:0000256" key="2">
    <source>
        <dbReference type="ARBA" id="ARBA00022730"/>
    </source>
</evidence>
<dbReference type="InterPro" id="IPR009000">
    <property type="entry name" value="Transl_B-barrel_sf"/>
</dbReference>
<keyword evidence="2" id="KW-0699">rRNA-binding</keyword>
<dbReference type="Pfam" id="PF00297">
    <property type="entry name" value="Ribosomal_L3"/>
    <property type="match status" value="1"/>
</dbReference>
<dbReference type="EMBL" id="CAEZVC010000155">
    <property type="protein sequence ID" value="CAB4635641.1"/>
    <property type="molecule type" value="Genomic_DNA"/>
</dbReference>
<evidence type="ECO:0000256" key="4">
    <source>
        <dbReference type="ARBA" id="ARBA00022980"/>
    </source>
</evidence>
<dbReference type="InterPro" id="IPR019927">
    <property type="entry name" value="Ribosomal_uL3_bac/org-type"/>
</dbReference>
<evidence type="ECO:0000256" key="5">
    <source>
        <dbReference type="ARBA" id="ARBA00023274"/>
    </source>
</evidence>
<dbReference type="GO" id="GO:0006412">
    <property type="term" value="P:translation"/>
    <property type="evidence" value="ECO:0007669"/>
    <property type="project" value="InterPro"/>
</dbReference>
<evidence type="ECO:0000313" key="8">
    <source>
        <dbReference type="EMBL" id="CAB4792090.1"/>
    </source>
</evidence>
<evidence type="ECO:0000313" key="10">
    <source>
        <dbReference type="EMBL" id="CAB4950864.1"/>
    </source>
</evidence>
<dbReference type="GO" id="GO:0022625">
    <property type="term" value="C:cytosolic large ribosomal subunit"/>
    <property type="evidence" value="ECO:0007669"/>
    <property type="project" value="TreeGrafter"/>
</dbReference>
<comment type="similarity">
    <text evidence="1">Belongs to the universal ribosomal protein uL3 family.</text>
</comment>
<protein>
    <submittedName>
        <fullName evidence="7">Unannotated protein</fullName>
    </submittedName>
</protein>
<reference evidence="7" key="1">
    <citation type="submission" date="2020-05" db="EMBL/GenBank/DDBJ databases">
        <authorList>
            <person name="Chiriac C."/>
            <person name="Salcher M."/>
            <person name="Ghai R."/>
            <person name="Kavagutti S V."/>
        </authorList>
    </citation>
    <scope>NUCLEOTIDE SEQUENCE</scope>
</reference>
<dbReference type="GO" id="GO:0019843">
    <property type="term" value="F:rRNA binding"/>
    <property type="evidence" value="ECO:0007669"/>
    <property type="project" value="UniProtKB-KW"/>
</dbReference>
<organism evidence="7">
    <name type="scientific">freshwater metagenome</name>
    <dbReference type="NCBI Taxonomy" id="449393"/>
    <lineage>
        <taxon>unclassified sequences</taxon>
        <taxon>metagenomes</taxon>
        <taxon>ecological metagenomes</taxon>
    </lineage>
</organism>
<dbReference type="InterPro" id="IPR000597">
    <property type="entry name" value="Ribosomal_uL3"/>
</dbReference>
<dbReference type="InterPro" id="IPR019926">
    <property type="entry name" value="Ribosomal_uL3_CS"/>
</dbReference>
<dbReference type="NCBIfam" id="TIGR03625">
    <property type="entry name" value="L3_bact"/>
    <property type="match status" value="1"/>
</dbReference>
<accession>A0A6J6Q037</accession>
<gene>
    <name evidence="6" type="ORF">UFOPK1906_01755</name>
    <name evidence="7" type="ORF">UFOPK2624_00626</name>
    <name evidence="8" type="ORF">UFOPK2969_00923</name>
    <name evidence="9" type="ORF">UFOPK3010_00243</name>
    <name evidence="10" type="ORF">UFOPK3785_00827</name>
    <name evidence="11" type="ORF">UFOPK4371_00570</name>
</gene>
<evidence type="ECO:0000313" key="7">
    <source>
        <dbReference type="EMBL" id="CAB4702435.1"/>
    </source>
</evidence>
<keyword evidence="4" id="KW-0689">Ribosomal protein</keyword>
<dbReference type="AlphaFoldDB" id="A0A6J6Q037"/>
<keyword evidence="3" id="KW-0694">RNA-binding</keyword>
<dbReference type="SUPFAM" id="SSF50447">
    <property type="entry name" value="Translation proteins"/>
    <property type="match status" value="1"/>
</dbReference>
<dbReference type="GO" id="GO:0003735">
    <property type="term" value="F:structural constituent of ribosome"/>
    <property type="evidence" value="ECO:0007669"/>
    <property type="project" value="InterPro"/>
</dbReference>
<dbReference type="PANTHER" id="PTHR11229:SF16">
    <property type="entry name" value="LARGE RIBOSOMAL SUBUNIT PROTEIN UL3C"/>
    <property type="match status" value="1"/>
</dbReference>
<evidence type="ECO:0000313" key="6">
    <source>
        <dbReference type="EMBL" id="CAB4635641.1"/>
    </source>
</evidence>
<evidence type="ECO:0000256" key="3">
    <source>
        <dbReference type="ARBA" id="ARBA00022884"/>
    </source>
</evidence>